<proteinExistence type="predicted"/>
<dbReference type="Proteomes" id="UP001164929">
    <property type="component" value="Chromosome 11"/>
</dbReference>
<protein>
    <submittedName>
        <fullName evidence="1">Uncharacterized protein</fullName>
    </submittedName>
</protein>
<accession>A0AAD6M3N9</accession>
<sequence length="107" mass="11962">MVEPGLLVVVAASFRCDCRQHRKWWPAGWSIFLLCFLCCWKGRIASADSTTMAEELELAMTAPLLVLVPSVEKKTQLLLVMGKRYRRLGCVAGVETRLVAILDCCCD</sequence>
<evidence type="ECO:0000313" key="2">
    <source>
        <dbReference type="Proteomes" id="UP001164929"/>
    </source>
</evidence>
<keyword evidence="2" id="KW-1185">Reference proteome</keyword>
<organism evidence="1 2">
    <name type="scientific">Populus alba x Populus x berolinensis</name>
    <dbReference type="NCBI Taxonomy" id="444605"/>
    <lineage>
        <taxon>Eukaryota</taxon>
        <taxon>Viridiplantae</taxon>
        <taxon>Streptophyta</taxon>
        <taxon>Embryophyta</taxon>
        <taxon>Tracheophyta</taxon>
        <taxon>Spermatophyta</taxon>
        <taxon>Magnoliopsida</taxon>
        <taxon>eudicotyledons</taxon>
        <taxon>Gunneridae</taxon>
        <taxon>Pentapetalae</taxon>
        <taxon>rosids</taxon>
        <taxon>fabids</taxon>
        <taxon>Malpighiales</taxon>
        <taxon>Salicaceae</taxon>
        <taxon>Saliceae</taxon>
        <taxon>Populus</taxon>
    </lineage>
</organism>
<comment type="caution">
    <text evidence="1">The sequence shown here is derived from an EMBL/GenBank/DDBJ whole genome shotgun (WGS) entry which is preliminary data.</text>
</comment>
<gene>
    <name evidence="1" type="ORF">NC653_026716</name>
</gene>
<dbReference type="EMBL" id="JAQIZT010000011">
    <property type="protein sequence ID" value="KAJ6978401.1"/>
    <property type="molecule type" value="Genomic_DNA"/>
</dbReference>
<name>A0AAD6M3N9_9ROSI</name>
<evidence type="ECO:0000313" key="1">
    <source>
        <dbReference type="EMBL" id="KAJ6978401.1"/>
    </source>
</evidence>
<dbReference type="AlphaFoldDB" id="A0AAD6M3N9"/>
<reference evidence="1" key="1">
    <citation type="journal article" date="2023" name="Mol. Ecol. Resour.">
        <title>Chromosome-level genome assembly of a triploid poplar Populus alba 'Berolinensis'.</title>
        <authorList>
            <person name="Chen S."/>
            <person name="Yu Y."/>
            <person name="Wang X."/>
            <person name="Wang S."/>
            <person name="Zhang T."/>
            <person name="Zhou Y."/>
            <person name="He R."/>
            <person name="Meng N."/>
            <person name="Wang Y."/>
            <person name="Liu W."/>
            <person name="Liu Z."/>
            <person name="Liu J."/>
            <person name="Guo Q."/>
            <person name="Huang H."/>
            <person name="Sederoff R.R."/>
            <person name="Wang G."/>
            <person name="Qu G."/>
            <person name="Chen S."/>
        </authorList>
    </citation>
    <scope>NUCLEOTIDE SEQUENCE</scope>
    <source>
        <strain evidence="1">SC-2020</strain>
    </source>
</reference>